<evidence type="ECO:0000256" key="1">
    <source>
        <dbReference type="SAM" id="Phobius"/>
    </source>
</evidence>
<organism evidence="2 3">
    <name type="scientific">Galbibacter orientalis DSM 19592</name>
    <dbReference type="NCBI Taxonomy" id="926559"/>
    <lineage>
        <taxon>Bacteria</taxon>
        <taxon>Pseudomonadati</taxon>
        <taxon>Bacteroidota</taxon>
        <taxon>Flavobacteriia</taxon>
        <taxon>Flavobacteriales</taxon>
        <taxon>Flavobacteriaceae</taxon>
        <taxon>Galbibacter</taxon>
    </lineage>
</organism>
<keyword evidence="1" id="KW-0472">Membrane</keyword>
<evidence type="ECO:0000313" key="2">
    <source>
        <dbReference type="EMBL" id="EIJ40325.1"/>
    </source>
</evidence>
<sequence length="38" mass="4273">MDTESFLVQIGKLAAALGLAIWLIKEVGFFLLRKKKHS</sequence>
<keyword evidence="3" id="KW-1185">Reference proteome</keyword>
<accession>I3C9N2</accession>
<dbReference type="AlphaFoldDB" id="I3C9N2"/>
<dbReference type="HOGENOM" id="CLU_3328869_0_0_10"/>
<proteinExistence type="predicted"/>
<reference evidence="2 3" key="1">
    <citation type="submission" date="2012-02" db="EMBL/GenBank/DDBJ databases">
        <title>Improved High-Quality Draft genome of Joostella marina DSM 19592.</title>
        <authorList>
            <consortium name="US DOE Joint Genome Institute (JGI-PGF)"/>
            <person name="Lucas S."/>
            <person name="Copeland A."/>
            <person name="Lapidus A."/>
            <person name="Bruce D."/>
            <person name="Goodwin L."/>
            <person name="Pitluck S."/>
            <person name="Peters L."/>
            <person name="Chertkov O."/>
            <person name="Ovchinnikova G."/>
            <person name="Kyrpides N."/>
            <person name="Mavromatis K."/>
            <person name="Detter J.C."/>
            <person name="Han C."/>
            <person name="Land M."/>
            <person name="Hauser L."/>
            <person name="Markowitz V."/>
            <person name="Cheng J.-F."/>
            <person name="Hugenholtz P."/>
            <person name="Woyke T."/>
            <person name="Wu D."/>
            <person name="Tindall B."/>
            <person name="Brambilla E."/>
            <person name="Klenk H.-P."/>
            <person name="Eisen J.A."/>
        </authorList>
    </citation>
    <scope>NUCLEOTIDE SEQUENCE [LARGE SCALE GENOMIC DNA]</scope>
    <source>
        <strain evidence="2 3">DSM 19592</strain>
    </source>
</reference>
<feature type="transmembrane region" description="Helical" evidence="1">
    <location>
        <begin position="6"/>
        <end position="32"/>
    </location>
</feature>
<keyword evidence="1" id="KW-0812">Transmembrane</keyword>
<gene>
    <name evidence="2" type="ORF">JoomaDRAFT_3382</name>
</gene>
<dbReference type="Proteomes" id="UP000004690">
    <property type="component" value="Unassembled WGS sequence"/>
</dbReference>
<name>I3C9N2_9FLAO</name>
<dbReference type="EMBL" id="JH651379">
    <property type="protein sequence ID" value="EIJ40325.1"/>
    <property type="molecule type" value="Genomic_DNA"/>
</dbReference>
<evidence type="ECO:0000313" key="3">
    <source>
        <dbReference type="Proteomes" id="UP000004690"/>
    </source>
</evidence>
<keyword evidence="1" id="KW-1133">Transmembrane helix</keyword>
<protein>
    <submittedName>
        <fullName evidence="2">Uncharacterized protein</fullName>
    </submittedName>
</protein>